<organism evidence="1 2">
    <name type="scientific">Mycena pura</name>
    <dbReference type="NCBI Taxonomy" id="153505"/>
    <lineage>
        <taxon>Eukaryota</taxon>
        <taxon>Fungi</taxon>
        <taxon>Dikarya</taxon>
        <taxon>Basidiomycota</taxon>
        <taxon>Agaricomycotina</taxon>
        <taxon>Agaricomycetes</taxon>
        <taxon>Agaricomycetidae</taxon>
        <taxon>Agaricales</taxon>
        <taxon>Marasmiineae</taxon>
        <taxon>Mycenaceae</taxon>
        <taxon>Mycena</taxon>
    </lineage>
</organism>
<comment type="caution">
    <text evidence="1">The sequence shown here is derived from an EMBL/GenBank/DDBJ whole genome shotgun (WGS) entry which is preliminary data.</text>
</comment>
<gene>
    <name evidence="1" type="ORF">GGX14DRAFT_363864</name>
</gene>
<evidence type="ECO:0000313" key="2">
    <source>
        <dbReference type="Proteomes" id="UP001219525"/>
    </source>
</evidence>
<evidence type="ECO:0000313" key="1">
    <source>
        <dbReference type="EMBL" id="KAJ7209996.1"/>
    </source>
</evidence>
<reference evidence="1" key="1">
    <citation type="submission" date="2023-03" db="EMBL/GenBank/DDBJ databases">
        <title>Massive genome expansion in bonnet fungi (Mycena s.s.) driven by repeated elements and novel gene families across ecological guilds.</title>
        <authorList>
            <consortium name="Lawrence Berkeley National Laboratory"/>
            <person name="Harder C.B."/>
            <person name="Miyauchi S."/>
            <person name="Viragh M."/>
            <person name="Kuo A."/>
            <person name="Thoen E."/>
            <person name="Andreopoulos B."/>
            <person name="Lu D."/>
            <person name="Skrede I."/>
            <person name="Drula E."/>
            <person name="Henrissat B."/>
            <person name="Morin E."/>
            <person name="Kohler A."/>
            <person name="Barry K."/>
            <person name="LaButti K."/>
            <person name="Morin E."/>
            <person name="Salamov A."/>
            <person name="Lipzen A."/>
            <person name="Mereny Z."/>
            <person name="Hegedus B."/>
            <person name="Baldrian P."/>
            <person name="Stursova M."/>
            <person name="Weitz H."/>
            <person name="Taylor A."/>
            <person name="Grigoriev I.V."/>
            <person name="Nagy L.G."/>
            <person name="Martin F."/>
            <person name="Kauserud H."/>
        </authorList>
    </citation>
    <scope>NUCLEOTIDE SEQUENCE</scope>
    <source>
        <strain evidence="1">9144</strain>
    </source>
</reference>
<dbReference type="Pfam" id="PF20174">
    <property type="entry name" value="DUF6540"/>
    <property type="match status" value="1"/>
</dbReference>
<dbReference type="InterPro" id="IPR046670">
    <property type="entry name" value="DUF6540"/>
</dbReference>
<protein>
    <submittedName>
        <fullName evidence="1">Uncharacterized protein</fullName>
    </submittedName>
</protein>
<dbReference type="EMBL" id="JARJCW010000029">
    <property type="protein sequence ID" value="KAJ7209996.1"/>
    <property type="molecule type" value="Genomic_DNA"/>
</dbReference>
<name>A0AAD6VHE3_9AGAR</name>
<dbReference type="Proteomes" id="UP001219525">
    <property type="component" value="Unassembled WGS sequence"/>
</dbReference>
<proteinExistence type="predicted"/>
<dbReference type="AlphaFoldDB" id="A0AAD6VHE3"/>
<accession>A0AAD6VHE3</accession>
<keyword evidence="2" id="KW-1185">Reference proteome</keyword>
<sequence length="165" mass="18478">MSHPNSLDVGDILAVLFSRSELDTFHWTICVPMSSKVAAKYHAKNSGDFWWFEDPVPLHSILTSSTVAAAIKIGTMDPTYASKDVLRQYLSPISMSTPAVDQEKEPRFTCRVWFREAIRILHQAGILTCTDVDALEEECVEHAKANQAALPTWGGYMHFVSQYSV</sequence>